<organism evidence="2 3">
    <name type="scientific">Ustilago bromivora</name>
    <dbReference type="NCBI Taxonomy" id="307758"/>
    <lineage>
        <taxon>Eukaryota</taxon>
        <taxon>Fungi</taxon>
        <taxon>Dikarya</taxon>
        <taxon>Basidiomycota</taxon>
        <taxon>Ustilaginomycotina</taxon>
        <taxon>Ustilaginomycetes</taxon>
        <taxon>Ustilaginales</taxon>
        <taxon>Ustilaginaceae</taxon>
        <taxon>Ustilago</taxon>
    </lineage>
</organism>
<dbReference type="AlphaFoldDB" id="A0A1K0GZF3"/>
<dbReference type="EMBL" id="LT558117">
    <property type="protein sequence ID" value="SAM62629.1"/>
    <property type="molecule type" value="Genomic_DNA"/>
</dbReference>
<name>A0A1K0GZF3_9BASI</name>
<feature type="compositionally biased region" description="Polar residues" evidence="1">
    <location>
        <begin position="60"/>
        <end position="73"/>
    </location>
</feature>
<feature type="compositionally biased region" description="Low complexity" evidence="1">
    <location>
        <begin position="45"/>
        <end position="59"/>
    </location>
</feature>
<protein>
    <submittedName>
        <fullName evidence="2">Uncharacterized protein</fullName>
    </submittedName>
</protein>
<dbReference type="OrthoDB" id="2349883at2759"/>
<gene>
    <name evidence="2" type="ORF">UBRO_03793</name>
</gene>
<accession>A0A1K0GZF3</accession>
<feature type="region of interest" description="Disordered" evidence="1">
    <location>
        <begin position="427"/>
        <end position="460"/>
    </location>
</feature>
<feature type="region of interest" description="Disordered" evidence="1">
    <location>
        <begin position="44"/>
        <end position="80"/>
    </location>
</feature>
<feature type="compositionally biased region" description="Basic and acidic residues" evidence="1">
    <location>
        <begin position="539"/>
        <end position="549"/>
    </location>
</feature>
<evidence type="ECO:0000313" key="3">
    <source>
        <dbReference type="Proteomes" id="UP000179920"/>
    </source>
</evidence>
<evidence type="ECO:0000313" key="2">
    <source>
        <dbReference type="EMBL" id="SAM62629.1"/>
    </source>
</evidence>
<feature type="region of interest" description="Disordered" evidence="1">
    <location>
        <begin position="530"/>
        <end position="561"/>
    </location>
</feature>
<proteinExistence type="predicted"/>
<reference evidence="3" key="1">
    <citation type="submission" date="2016-04" db="EMBL/GenBank/DDBJ databases">
        <authorList>
            <person name="Guldener U."/>
            <person name="Guldener U."/>
        </authorList>
    </citation>
    <scope>NUCLEOTIDE SEQUENCE [LARGE SCALE GENOMIC DNA]</scope>
    <source>
        <strain evidence="3">UB2112</strain>
    </source>
</reference>
<dbReference type="Proteomes" id="UP000179920">
    <property type="component" value="Chromosome I"/>
</dbReference>
<feature type="compositionally biased region" description="Basic and acidic residues" evidence="1">
    <location>
        <begin position="442"/>
        <end position="452"/>
    </location>
</feature>
<sequence>MSAAQLLRAGSAGLRSVRSTSLSSSSAQHFRLLHTTSPLLRREASLSGSRLSARSVASRNGDSSKNASSTSDPVANRSAPEFPLRTTASFSAGIARHHQAKVEVLPFRIPTKAAQDYLTTLATTEVMPRLMSKWDIFKHQVLSLIGLRSMSNDDRKIVQLEHMTALYLPTWIVDASFEIKCRGNDGRAEANFIVTSSRFPGHSWKPMDSLPMLPPPPHDMISVQGLQKNPNYAADTPKADWDNLAMVDYESYESHLKHEKESKVTIKGGIPDPIPFTISPLFLPDMLRRELELKDLTFAPDFESGINLPGGDKHGLGLTIALVDQDGEQLRSPPVRFEPNTLKLDMMAAYPILMPLHMAEFSYVEEEGEKHYITMVLGAWDTNGLQFCMKEKGEDWQWSLGEASPLKVDFLDLFPRAPIKTSINKHFEQEREKQRAMRRKRLAEEAAEEGKPKKGRKTQAELSEEWAKRREEHQKAFRADLNSRMLEKTSIEQTIKAAVEGRSLDMLKKADWIHCERDEREAYKLRISPEEPCTSDMSESEKERFERSKASVPTSPVKPHPFSWLRAEQDRKLEREHPDRKNGLGRYINWSSPFVQRLSHNVYANRRYLTKAIPEVLLSRKGMVCIEEGGHDVDKSLIKAKLKDGTKLSGEDAYKTIVGMDLHVRQQREALKPRWLKNLEEAAKRT</sequence>
<evidence type="ECO:0000256" key="1">
    <source>
        <dbReference type="SAM" id="MobiDB-lite"/>
    </source>
</evidence>